<comment type="caution">
    <text evidence="12">The sequence shown here is derived from an EMBL/GenBank/DDBJ whole genome shotgun (WGS) entry which is preliminary data.</text>
</comment>
<dbReference type="OrthoDB" id="6339427at2759"/>
<accession>A0A835BZR4</accession>
<evidence type="ECO:0000259" key="11">
    <source>
        <dbReference type="PROSITE" id="PS50850"/>
    </source>
</evidence>
<dbReference type="EMBL" id="JACEFO010001691">
    <property type="protein sequence ID" value="KAF8720670.1"/>
    <property type="molecule type" value="Genomic_DNA"/>
</dbReference>
<feature type="transmembrane region" description="Helical" evidence="10">
    <location>
        <begin position="371"/>
        <end position="398"/>
    </location>
</feature>
<dbReference type="InterPro" id="IPR005829">
    <property type="entry name" value="Sugar_transporter_CS"/>
</dbReference>
<feature type="transmembrane region" description="Helical" evidence="10">
    <location>
        <begin position="308"/>
        <end position="330"/>
    </location>
</feature>
<evidence type="ECO:0000313" key="13">
    <source>
        <dbReference type="Proteomes" id="UP000636709"/>
    </source>
</evidence>
<feature type="transmembrane region" description="Helical" evidence="10">
    <location>
        <begin position="145"/>
        <end position="168"/>
    </location>
</feature>
<protein>
    <recommendedName>
        <fullName evidence="11">Major facilitator superfamily (MFS) profile domain-containing protein</fullName>
    </recommendedName>
</protein>
<evidence type="ECO:0000256" key="5">
    <source>
        <dbReference type="ARBA" id="ARBA00022692"/>
    </source>
</evidence>
<evidence type="ECO:0000256" key="3">
    <source>
        <dbReference type="ARBA" id="ARBA00022448"/>
    </source>
</evidence>
<dbReference type="GO" id="GO:0015293">
    <property type="term" value="F:symporter activity"/>
    <property type="evidence" value="ECO:0007669"/>
    <property type="project" value="UniProtKB-KW"/>
</dbReference>
<gene>
    <name evidence="12" type="ORF">HU200_023571</name>
</gene>
<feature type="transmembrane region" description="Helical" evidence="10">
    <location>
        <begin position="337"/>
        <end position="359"/>
    </location>
</feature>
<comment type="similarity">
    <text evidence="2 9">Belongs to the major facilitator superfamily. Sugar transporter (TC 2.A.1.1) family.</text>
</comment>
<keyword evidence="7 10" id="KW-1133">Transmembrane helix</keyword>
<feature type="domain" description="Major facilitator superfamily (MFS) profile" evidence="11">
    <location>
        <begin position="21"/>
        <end position="465"/>
    </location>
</feature>
<feature type="transmembrane region" description="Helical" evidence="10">
    <location>
        <begin position="112"/>
        <end position="133"/>
    </location>
</feature>
<organism evidence="12 13">
    <name type="scientific">Digitaria exilis</name>
    <dbReference type="NCBI Taxonomy" id="1010633"/>
    <lineage>
        <taxon>Eukaryota</taxon>
        <taxon>Viridiplantae</taxon>
        <taxon>Streptophyta</taxon>
        <taxon>Embryophyta</taxon>
        <taxon>Tracheophyta</taxon>
        <taxon>Spermatophyta</taxon>
        <taxon>Magnoliopsida</taxon>
        <taxon>Liliopsida</taxon>
        <taxon>Poales</taxon>
        <taxon>Poaceae</taxon>
        <taxon>PACMAD clade</taxon>
        <taxon>Panicoideae</taxon>
        <taxon>Panicodae</taxon>
        <taxon>Paniceae</taxon>
        <taxon>Anthephorinae</taxon>
        <taxon>Digitaria</taxon>
    </lineage>
</organism>
<dbReference type="Proteomes" id="UP000636709">
    <property type="component" value="Unassembled WGS sequence"/>
</dbReference>
<dbReference type="AlphaFoldDB" id="A0A835BZR4"/>
<dbReference type="InterPro" id="IPR020846">
    <property type="entry name" value="MFS_dom"/>
</dbReference>
<evidence type="ECO:0000256" key="7">
    <source>
        <dbReference type="ARBA" id="ARBA00022989"/>
    </source>
</evidence>
<name>A0A835BZR4_9POAL</name>
<dbReference type="PRINTS" id="PR00171">
    <property type="entry name" value="SUGRTRNSPORT"/>
</dbReference>
<evidence type="ECO:0000256" key="1">
    <source>
        <dbReference type="ARBA" id="ARBA00004141"/>
    </source>
</evidence>
<evidence type="ECO:0000313" key="12">
    <source>
        <dbReference type="EMBL" id="KAF8720670.1"/>
    </source>
</evidence>
<dbReference type="InterPro" id="IPR036259">
    <property type="entry name" value="MFS_trans_sf"/>
</dbReference>
<dbReference type="PANTHER" id="PTHR48020">
    <property type="entry name" value="PROTON MYO-INOSITOL COTRANSPORTER"/>
    <property type="match status" value="1"/>
</dbReference>
<keyword evidence="13" id="KW-1185">Reference proteome</keyword>
<reference evidence="12" key="1">
    <citation type="submission" date="2020-07" db="EMBL/GenBank/DDBJ databases">
        <title>Genome sequence and genetic diversity analysis of an under-domesticated orphan crop, white fonio (Digitaria exilis).</title>
        <authorList>
            <person name="Bennetzen J.L."/>
            <person name="Chen S."/>
            <person name="Ma X."/>
            <person name="Wang X."/>
            <person name="Yssel A.E.J."/>
            <person name="Chaluvadi S.R."/>
            <person name="Johnson M."/>
            <person name="Gangashetty P."/>
            <person name="Hamidou F."/>
            <person name="Sanogo M.D."/>
            <person name="Zwaenepoel A."/>
            <person name="Wallace J."/>
            <person name="Van De Peer Y."/>
            <person name="Van Deynze A."/>
        </authorList>
    </citation>
    <scope>NUCLEOTIDE SEQUENCE</scope>
    <source>
        <tissue evidence="12">Leaves</tissue>
    </source>
</reference>
<dbReference type="PANTHER" id="PTHR48020:SF49">
    <property type="entry name" value="SUGAR TRANSPORTER"/>
    <property type="match status" value="1"/>
</dbReference>
<feature type="transmembrane region" description="Helical" evidence="10">
    <location>
        <begin position="270"/>
        <end position="293"/>
    </location>
</feature>
<keyword evidence="4" id="KW-0762">Sugar transport</keyword>
<dbReference type="InterPro" id="IPR005828">
    <property type="entry name" value="MFS_sugar_transport-like"/>
</dbReference>
<evidence type="ECO:0000256" key="10">
    <source>
        <dbReference type="SAM" id="Phobius"/>
    </source>
</evidence>
<dbReference type="InterPro" id="IPR050814">
    <property type="entry name" value="Myo-inositol_Transporter"/>
</dbReference>
<dbReference type="PROSITE" id="PS00217">
    <property type="entry name" value="SUGAR_TRANSPORT_2"/>
    <property type="match status" value="1"/>
</dbReference>
<evidence type="ECO:0000256" key="2">
    <source>
        <dbReference type="ARBA" id="ARBA00010992"/>
    </source>
</evidence>
<keyword evidence="6" id="KW-0769">Symport</keyword>
<evidence type="ECO:0000256" key="4">
    <source>
        <dbReference type="ARBA" id="ARBA00022597"/>
    </source>
</evidence>
<feature type="transmembrane region" description="Helical" evidence="10">
    <location>
        <begin position="57"/>
        <end position="76"/>
    </location>
</feature>
<keyword evidence="5 10" id="KW-0812">Transmembrane</keyword>
<dbReference type="InterPro" id="IPR003663">
    <property type="entry name" value="Sugar/inositol_transpt"/>
</dbReference>
<dbReference type="Pfam" id="PF00083">
    <property type="entry name" value="Sugar_tr"/>
    <property type="match status" value="1"/>
</dbReference>
<dbReference type="PROSITE" id="PS00216">
    <property type="entry name" value="SUGAR_TRANSPORT_1"/>
    <property type="match status" value="2"/>
</dbReference>
<sequence length="506" mass="53465">MGEDKQRDHGHAGKNKYAVACSIIGSIISILMGYDTGVMSGAMLFIKEDLKTNDTQVQILAGILNVCALVGSLTAGRVSDWIGRRLTISLAACIFLAGSALMGLAPNFGTLLAGRCVAGVGVGYALMIAPVYAAEISSTRIRGSVTSLPEICISFGILIGYVANYLLAKLPLVYGWRAMLGLGALPSAVLAVGVLAMPESPRWLVLQGRVEKALAVLRQVCDTAGEADARLAEIKVAARLADGALDEPSSVGKGVWREMFLHPTPPVRRILIAAFGIHFFQHLTGIEAVVLYSPRIFKAAGIATRSEILAATIGVGVTKTVLILTAILLVDRVGRRPLYLSSLAGIVASLTCLGVGLTAVERSSPHHSPTWAVVLSISTVFTFIASFSVGVGPITWAYSSEVYPLRLRAQGASVGVAINRVMNAGVSMTFVSLYKAVTIGGAFFLFAGLAVLAATFFYFLCPETQGRPLEEMEEVFSRGWRARLVGSPAATVELPVRNVSADKALP</sequence>
<keyword evidence="3 9" id="KW-0813">Transport</keyword>
<keyword evidence="8 10" id="KW-0472">Membrane</keyword>
<dbReference type="SUPFAM" id="SSF103473">
    <property type="entry name" value="MFS general substrate transporter"/>
    <property type="match status" value="1"/>
</dbReference>
<dbReference type="FunFam" id="1.20.1250.20:FF:000025">
    <property type="entry name" value="probable polyol transporter 4"/>
    <property type="match status" value="1"/>
</dbReference>
<feature type="transmembrane region" description="Helical" evidence="10">
    <location>
        <begin position="436"/>
        <end position="460"/>
    </location>
</feature>
<feature type="transmembrane region" description="Helical" evidence="10">
    <location>
        <begin position="88"/>
        <end position="106"/>
    </location>
</feature>
<dbReference type="Gene3D" id="1.20.1250.20">
    <property type="entry name" value="MFS general substrate transporter like domains"/>
    <property type="match status" value="1"/>
</dbReference>
<feature type="transmembrane region" description="Helical" evidence="10">
    <location>
        <begin position="174"/>
        <end position="197"/>
    </location>
</feature>
<proteinExistence type="inferred from homology"/>
<dbReference type="PROSITE" id="PS50850">
    <property type="entry name" value="MFS"/>
    <property type="match status" value="1"/>
</dbReference>
<dbReference type="GO" id="GO:0016020">
    <property type="term" value="C:membrane"/>
    <property type="evidence" value="ECO:0007669"/>
    <property type="project" value="UniProtKB-SubCell"/>
</dbReference>
<evidence type="ECO:0000256" key="8">
    <source>
        <dbReference type="ARBA" id="ARBA00023136"/>
    </source>
</evidence>
<feature type="transmembrane region" description="Helical" evidence="10">
    <location>
        <begin position="17"/>
        <end position="37"/>
    </location>
</feature>
<comment type="subcellular location">
    <subcellularLocation>
        <location evidence="1">Membrane</location>
        <topology evidence="1">Multi-pass membrane protein</topology>
    </subcellularLocation>
</comment>
<dbReference type="NCBIfam" id="TIGR00879">
    <property type="entry name" value="SP"/>
    <property type="match status" value="1"/>
</dbReference>
<evidence type="ECO:0000256" key="6">
    <source>
        <dbReference type="ARBA" id="ARBA00022847"/>
    </source>
</evidence>
<evidence type="ECO:0000256" key="9">
    <source>
        <dbReference type="RuleBase" id="RU003346"/>
    </source>
</evidence>